<feature type="compositionally biased region" description="Polar residues" evidence="1">
    <location>
        <begin position="51"/>
        <end position="60"/>
    </location>
</feature>
<feature type="domain" description="CCHC-type" evidence="2">
    <location>
        <begin position="106"/>
        <end position="122"/>
    </location>
</feature>
<evidence type="ECO:0000256" key="1">
    <source>
        <dbReference type="SAM" id="MobiDB-lite"/>
    </source>
</evidence>
<keyword evidence="3" id="KW-0378">Hydrolase</keyword>
<evidence type="ECO:0000259" key="2">
    <source>
        <dbReference type="SMART" id="SM00343"/>
    </source>
</evidence>
<dbReference type="Gene3D" id="2.40.70.10">
    <property type="entry name" value="Acid Proteases"/>
    <property type="match status" value="1"/>
</dbReference>
<keyword evidence="4" id="KW-1185">Reference proteome</keyword>
<dbReference type="AlphaFoldDB" id="A0A1Q3C3F8"/>
<dbReference type="GO" id="GO:0008270">
    <property type="term" value="F:zinc ion binding"/>
    <property type="evidence" value="ECO:0007669"/>
    <property type="project" value="InterPro"/>
</dbReference>
<proteinExistence type="predicted"/>
<dbReference type="PANTHER" id="PTHR35046:SF23">
    <property type="entry name" value="NUCLEOTIDYLTRANSFERASE, RIBONUCLEASE H"/>
    <property type="match status" value="1"/>
</dbReference>
<dbReference type="GO" id="GO:0003676">
    <property type="term" value="F:nucleic acid binding"/>
    <property type="evidence" value="ECO:0007669"/>
    <property type="project" value="InterPro"/>
</dbReference>
<dbReference type="Gene3D" id="4.10.60.10">
    <property type="entry name" value="Zinc finger, CCHC-type"/>
    <property type="match status" value="1"/>
</dbReference>
<dbReference type="Proteomes" id="UP000187406">
    <property type="component" value="Unassembled WGS sequence"/>
</dbReference>
<dbReference type="InterPro" id="IPR021109">
    <property type="entry name" value="Peptidase_aspartic_dom_sf"/>
</dbReference>
<name>A0A1Q3C3F8_CEPFO</name>
<comment type="caution">
    <text evidence="3">The sequence shown here is derived from an EMBL/GenBank/DDBJ whole genome shotgun (WGS) entry which is preliminary data.</text>
</comment>
<dbReference type="GO" id="GO:0008233">
    <property type="term" value="F:peptidase activity"/>
    <property type="evidence" value="ECO:0007669"/>
    <property type="project" value="UniProtKB-KW"/>
</dbReference>
<evidence type="ECO:0000313" key="3">
    <source>
        <dbReference type="EMBL" id="GAV74628.1"/>
    </source>
</evidence>
<accession>A0A1Q3C3F8</accession>
<evidence type="ECO:0000313" key="4">
    <source>
        <dbReference type="Proteomes" id="UP000187406"/>
    </source>
</evidence>
<dbReference type="EMBL" id="BDDD01001254">
    <property type="protein sequence ID" value="GAV74628.1"/>
    <property type="molecule type" value="Genomic_DNA"/>
</dbReference>
<gene>
    <name evidence="3" type="ORF">CFOL_v3_18108</name>
</gene>
<dbReference type="SMART" id="SM00343">
    <property type="entry name" value="ZnF_C2HC"/>
    <property type="match status" value="1"/>
</dbReference>
<organism evidence="3 4">
    <name type="scientific">Cephalotus follicularis</name>
    <name type="common">Albany pitcher plant</name>
    <dbReference type="NCBI Taxonomy" id="3775"/>
    <lineage>
        <taxon>Eukaryota</taxon>
        <taxon>Viridiplantae</taxon>
        <taxon>Streptophyta</taxon>
        <taxon>Embryophyta</taxon>
        <taxon>Tracheophyta</taxon>
        <taxon>Spermatophyta</taxon>
        <taxon>Magnoliopsida</taxon>
        <taxon>eudicotyledons</taxon>
        <taxon>Gunneridae</taxon>
        <taxon>Pentapetalae</taxon>
        <taxon>rosids</taxon>
        <taxon>fabids</taxon>
        <taxon>Oxalidales</taxon>
        <taxon>Cephalotaceae</taxon>
        <taxon>Cephalotus</taxon>
    </lineage>
</organism>
<dbReference type="CDD" id="cd00303">
    <property type="entry name" value="retropepsin_like"/>
    <property type="match status" value="1"/>
</dbReference>
<feature type="region of interest" description="Disordered" evidence="1">
    <location>
        <begin position="51"/>
        <end position="81"/>
    </location>
</feature>
<dbReference type="GO" id="GO:0006508">
    <property type="term" value="P:proteolysis"/>
    <property type="evidence" value="ECO:0007669"/>
    <property type="project" value="UniProtKB-KW"/>
</dbReference>
<keyword evidence="3" id="KW-0645">Protease</keyword>
<feature type="region of interest" description="Disordered" evidence="1">
    <location>
        <begin position="132"/>
        <end position="151"/>
    </location>
</feature>
<reference evidence="4" key="1">
    <citation type="submission" date="2016-04" db="EMBL/GenBank/DDBJ databases">
        <title>Cephalotus genome sequencing.</title>
        <authorList>
            <person name="Fukushima K."/>
            <person name="Hasebe M."/>
            <person name="Fang X."/>
        </authorList>
    </citation>
    <scope>NUCLEOTIDE SEQUENCE [LARGE SCALE GENOMIC DNA]</scope>
    <source>
        <strain evidence="4">cv. St1</strain>
    </source>
</reference>
<dbReference type="SUPFAM" id="SSF57756">
    <property type="entry name" value="Retrovirus zinc finger-like domains"/>
    <property type="match status" value="1"/>
</dbReference>
<dbReference type="OrthoDB" id="1934635at2759"/>
<dbReference type="InterPro" id="IPR036875">
    <property type="entry name" value="Znf_CCHC_sf"/>
</dbReference>
<dbReference type="InterPro" id="IPR001878">
    <property type="entry name" value="Znf_CCHC"/>
</dbReference>
<dbReference type="InParanoid" id="A0A1Q3C3F8"/>
<protein>
    <submittedName>
        <fullName evidence="3">Zf-CCHC domain-containing protein/Asp_protease_2 domain-containing protein</fullName>
    </submittedName>
</protein>
<sequence length="276" mass="31360">MRCDAAEEEKQVIARYLGSLRYEILDVIQLQQYWTYADVCRLALKVEKQAQSKNHSSRVSGRSWGKDSVGSQGGTTPPKSVLTVVKPISKKGQASGSNKTNSKLKRCYKCQGLRHFATDCPNQSIITLVAEKSEPKFDESDEEQSESSENGEIIYVDQGESLELRRILNVAVSDKDQCLRNNIFHMKCTSKRKTCNVIIDGGSCENMVSETMAEKLGLKTEKHPRPHKLLWFRKGNEVKVDKRCLVQFSIGQKYHDELWCDVVPMDAFHMLLGRPW</sequence>
<dbReference type="PANTHER" id="PTHR35046">
    <property type="entry name" value="ZINC KNUCKLE (CCHC-TYPE) FAMILY PROTEIN"/>
    <property type="match status" value="1"/>
</dbReference>